<organism evidence="1 2">
    <name type="scientific">Lachnellula suecica</name>
    <dbReference type="NCBI Taxonomy" id="602035"/>
    <lineage>
        <taxon>Eukaryota</taxon>
        <taxon>Fungi</taxon>
        <taxon>Dikarya</taxon>
        <taxon>Ascomycota</taxon>
        <taxon>Pezizomycotina</taxon>
        <taxon>Leotiomycetes</taxon>
        <taxon>Helotiales</taxon>
        <taxon>Lachnaceae</taxon>
        <taxon>Lachnellula</taxon>
    </lineage>
</organism>
<protein>
    <recommendedName>
        <fullName evidence="3">TIGR04076 family protein</fullName>
    </recommendedName>
</protein>
<gene>
    <name evidence="1" type="ORF">LSUE1_G005872</name>
</gene>
<comment type="caution">
    <text evidence="1">The sequence shown here is derived from an EMBL/GenBank/DDBJ whole genome shotgun (WGS) entry which is preliminary data.</text>
</comment>
<dbReference type="InterPro" id="IPR023811">
    <property type="entry name" value="CHP04076"/>
</dbReference>
<name>A0A8T9C227_9HELO</name>
<dbReference type="NCBIfam" id="TIGR04076">
    <property type="entry name" value="TIGR04076 family protein"/>
    <property type="match status" value="1"/>
</dbReference>
<dbReference type="EMBL" id="QGMK01001446">
    <property type="protein sequence ID" value="TVY68738.1"/>
    <property type="molecule type" value="Genomic_DNA"/>
</dbReference>
<keyword evidence="2" id="KW-1185">Reference proteome</keyword>
<dbReference type="Proteomes" id="UP000469558">
    <property type="component" value="Unassembled WGS sequence"/>
</dbReference>
<proteinExistence type="predicted"/>
<evidence type="ECO:0000313" key="2">
    <source>
        <dbReference type="Proteomes" id="UP000469558"/>
    </source>
</evidence>
<evidence type="ECO:0000313" key="1">
    <source>
        <dbReference type="EMBL" id="TVY68738.1"/>
    </source>
</evidence>
<sequence length="131" mass="14142">MSASTQSDTFQLHDLRVEVICPPNTPILCGAKAGDYFTLEGEMLYLPAGQGISIYSLCKTIHLPKIPSCISSVLPLLAAKQRMTHPNDWMTTDGLIACPDPNCKSLLKVIRTGLRTFGHGETTVVGLEGNV</sequence>
<accession>A0A8T9C227</accession>
<dbReference type="AlphaFoldDB" id="A0A8T9C227"/>
<dbReference type="OrthoDB" id="2838513at2759"/>
<reference evidence="1 2" key="1">
    <citation type="submission" date="2018-05" db="EMBL/GenBank/DDBJ databases">
        <title>Genome sequencing and assembly of the regulated plant pathogen Lachnellula willkommii and related sister species for the development of diagnostic species identification markers.</title>
        <authorList>
            <person name="Giroux E."/>
            <person name="Bilodeau G."/>
        </authorList>
    </citation>
    <scope>NUCLEOTIDE SEQUENCE [LARGE SCALE GENOMIC DNA]</scope>
    <source>
        <strain evidence="1 2">CBS 268.59</strain>
    </source>
</reference>
<evidence type="ECO:0008006" key="3">
    <source>
        <dbReference type="Google" id="ProtNLM"/>
    </source>
</evidence>